<evidence type="ECO:0000313" key="4">
    <source>
        <dbReference type="Proteomes" id="UP000604046"/>
    </source>
</evidence>
<reference evidence="3" key="1">
    <citation type="submission" date="2021-02" db="EMBL/GenBank/DDBJ databases">
        <authorList>
            <person name="Dougan E. K."/>
            <person name="Rhodes N."/>
            <person name="Thang M."/>
            <person name="Chan C."/>
        </authorList>
    </citation>
    <scope>NUCLEOTIDE SEQUENCE</scope>
</reference>
<dbReference type="CDD" id="cd00033">
    <property type="entry name" value="CCP"/>
    <property type="match status" value="1"/>
</dbReference>
<keyword evidence="4" id="KW-1185">Reference proteome</keyword>
<protein>
    <submittedName>
        <fullName evidence="3">SELP protein</fullName>
    </submittedName>
</protein>
<evidence type="ECO:0000256" key="1">
    <source>
        <dbReference type="ARBA" id="ARBA00023157"/>
    </source>
</evidence>
<sequence>MAVDAINCTNISTDTVTVTTDTNDTNGTNDTNDTNDTNNTAARRLQASSPCTMASVAQVGLDSAAYFHDCTNKAHDEVCIAHCAQGWNMTQEEPSIFVCKSGFLVGASLPTCVPLPCSYSFPDGLGVRHNCLGVRSAESCEATCTEAGYTYAAGASAETWTCLPTGSLDGQVPTCERIACVDLAINTMYSHNCQGKRFEDTCSVGCGPGFTLSGTAAQYQCQADGNITGSLPTCLGNPLLVLGSYET</sequence>
<dbReference type="OrthoDB" id="406096at2759"/>
<dbReference type="Proteomes" id="UP000604046">
    <property type="component" value="Unassembled WGS sequence"/>
</dbReference>
<dbReference type="InterPro" id="IPR000436">
    <property type="entry name" value="Sushi_SCR_CCP_dom"/>
</dbReference>
<dbReference type="SUPFAM" id="SSF57535">
    <property type="entry name" value="Complement control module/SCR domain"/>
    <property type="match status" value="1"/>
</dbReference>
<dbReference type="EMBL" id="CAJNDS010001635">
    <property type="protein sequence ID" value="CAE7268529.1"/>
    <property type="molecule type" value="Genomic_DNA"/>
</dbReference>
<evidence type="ECO:0000256" key="2">
    <source>
        <dbReference type="SAM" id="MobiDB-lite"/>
    </source>
</evidence>
<dbReference type="AlphaFoldDB" id="A0A812MXC6"/>
<keyword evidence="1" id="KW-1015">Disulfide bond</keyword>
<accession>A0A812MXC6</accession>
<comment type="caution">
    <text evidence="3">The sequence shown here is derived from an EMBL/GenBank/DDBJ whole genome shotgun (WGS) entry which is preliminary data.</text>
</comment>
<evidence type="ECO:0000313" key="3">
    <source>
        <dbReference type="EMBL" id="CAE7268529.1"/>
    </source>
</evidence>
<dbReference type="InterPro" id="IPR035976">
    <property type="entry name" value="Sushi/SCR/CCP_sf"/>
</dbReference>
<organism evidence="3 4">
    <name type="scientific">Symbiodinium natans</name>
    <dbReference type="NCBI Taxonomy" id="878477"/>
    <lineage>
        <taxon>Eukaryota</taxon>
        <taxon>Sar</taxon>
        <taxon>Alveolata</taxon>
        <taxon>Dinophyceae</taxon>
        <taxon>Suessiales</taxon>
        <taxon>Symbiodiniaceae</taxon>
        <taxon>Symbiodinium</taxon>
    </lineage>
</organism>
<gene>
    <name evidence="3" type="primary">SELP</name>
    <name evidence="3" type="ORF">SNAT2548_LOCUS14244</name>
</gene>
<dbReference type="Gene3D" id="2.10.70.10">
    <property type="entry name" value="Complement Module, domain 1"/>
    <property type="match status" value="1"/>
</dbReference>
<name>A0A812MXC6_9DINO</name>
<proteinExistence type="predicted"/>
<feature type="region of interest" description="Disordered" evidence="2">
    <location>
        <begin position="17"/>
        <end position="38"/>
    </location>
</feature>